<reference evidence="1 2" key="1">
    <citation type="submission" date="2020-03" db="EMBL/GenBank/DDBJ databases">
        <title>Dissostichus mawsoni Genome sequencing and assembly.</title>
        <authorList>
            <person name="Park H."/>
        </authorList>
    </citation>
    <scope>NUCLEOTIDE SEQUENCE [LARGE SCALE GENOMIC DNA]</scope>
    <source>
        <strain evidence="1">DM0001</strain>
        <tissue evidence="1">Muscle</tissue>
    </source>
</reference>
<proteinExistence type="predicted"/>
<dbReference type="Proteomes" id="UP000518266">
    <property type="component" value="Unassembled WGS sequence"/>
</dbReference>
<name>A0A7J5X7C3_DISMA</name>
<sequence>MKAFWKPAELLNAKKDAKEHLLVEARGSDRYMKVSKVRDLRWQCVRYLVEVLVEPVHEEQQQLLGVLLVIASKLVIDLAYGDLKVPRADALVQTAPQRLHDHSKLLRHLALMAKDVVLGDIGGGVGAFQFRFLPVLVLGGLWLSGPRGFLFNCWRRGGGGLGNSDLRRVQVDTVGPFSCSSFFLFSLCSLSNLSFSSFSRLSPSARRSWFRFSCSCFAFSIPATASECIWLCSSLDSELLGVMDGLTERSGIFGPFCMDPFWPGFGSSVTQTEGFLVRSNWDREQKE</sequence>
<gene>
    <name evidence="1" type="ORF">F7725_026526</name>
</gene>
<keyword evidence="2" id="KW-1185">Reference proteome</keyword>
<evidence type="ECO:0000313" key="2">
    <source>
        <dbReference type="Proteomes" id="UP000518266"/>
    </source>
</evidence>
<evidence type="ECO:0000313" key="1">
    <source>
        <dbReference type="EMBL" id="KAF3832861.1"/>
    </source>
</evidence>
<comment type="caution">
    <text evidence="1">The sequence shown here is derived from an EMBL/GenBank/DDBJ whole genome shotgun (WGS) entry which is preliminary data.</text>
</comment>
<accession>A0A7J5X7C3</accession>
<protein>
    <submittedName>
        <fullName evidence="1">Uncharacterized protein</fullName>
    </submittedName>
</protein>
<dbReference type="AlphaFoldDB" id="A0A7J5X7C3"/>
<organism evidence="1 2">
    <name type="scientific">Dissostichus mawsoni</name>
    <name type="common">Antarctic cod</name>
    <dbReference type="NCBI Taxonomy" id="36200"/>
    <lineage>
        <taxon>Eukaryota</taxon>
        <taxon>Metazoa</taxon>
        <taxon>Chordata</taxon>
        <taxon>Craniata</taxon>
        <taxon>Vertebrata</taxon>
        <taxon>Euteleostomi</taxon>
        <taxon>Actinopterygii</taxon>
        <taxon>Neopterygii</taxon>
        <taxon>Teleostei</taxon>
        <taxon>Neoteleostei</taxon>
        <taxon>Acanthomorphata</taxon>
        <taxon>Eupercaria</taxon>
        <taxon>Perciformes</taxon>
        <taxon>Notothenioidei</taxon>
        <taxon>Nototheniidae</taxon>
        <taxon>Dissostichus</taxon>
    </lineage>
</organism>
<dbReference type="EMBL" id="JAAKFY010000027">
    <property type="protein sequence ID" value="KAF3832861.1"/>
    <property type="molecule type" value="Genomic_DNA"/>
</dbReference>